<dbReference type="EMBL" id="CAKKTJ010000100">
    <property type="protein sequence ID" value="CAH0474231.1"/>
    <property type="molecule type" value="Genomic_DNA"/>
</dbReference>
<dbReference type="Gene3D" id="3.30.710.10">
    <property type="entry name" value="Potassium Channel Kv1.1, Chain A"/>
    <property type="match status" value="1"/>
</dbReference>
<keyword evidence="2 3" id="KW-0833">Ubl conjugation pathway</keyword>
<proteinExistence type="inferred from homology"/>
<evidence type="ECO:0000313" key="7">
    <source>
        <dbReference type="EMBL" id="CAH0514171.1"/>
    </source>
</evidence>
<dbReference type="Proteomes" id="UP001160483">
    <property type="component" value="Unassembled WGS sequence"/>
</dbReference>
<dbReference type="InterPro" id="IPR011333">
    <property type="entry name" value="SKP1/BTB/POZ_sf"/>
</dbReference>
<dbReference type="FunFam" id="3.30.710.10:FF:000026">
    <property type="entry name" value="E3 ubiquitin ligase complex SCF subunit"/>
    <property type="match status" value="1"/>
</dbReference>
<evidence type="ECO:0000259" key="4">
    <source>
        <dbReference type="Pfam" id="PF01466"/>
    </source>
</evidence>
<evidence type="ECO:0000313" key="8">
    <source>
        <dbReference type="Proteomes" id="UP001158986"/>
    </source>
</evidence>
<dbReference type="EMBL" id="CAKLCB010000056">
    <property type="protein sequence ID" value="CAH0514171.1"/>
    <property type="molecule type" value="Genomic_DNA"/>
</dbReference>
<dbReference type="GO" id="GO:0006511">
    <property type="term" value="P:ubiquitin-dependent protein catabolic process"/>
    <property type="evidence" value="ECO:0007669"/>
    <property type="project" value="InterPro"/>
</dbReference>
<protein>
    <recommendedName>
        <fullName evidence="10">E3 ubiquitin ligase complex SCF subunit</fullName>
    </recommendedName>
</protein>
<name>A0AAU9KIS7_9STRA</name>
<evidence type="ECO:0000313" key="9">
    <source>
        <dbReference type="Proteomes" id="UP001160483"/>
    </source>
</evidence>
<evidence type="ECO:0000256" key="1">
    <source>
        <dbReference type="ARBA" id="ARBA00009993"/>
    </source>
</evidence>
<evidence type="ECO:0000259" key="5">
    <source>
        <dbReference type="Pfam" id="PF03931"/>
    </source>
</evidence>
<comment type="caution">
    <text evidence="6">The sequence shown here is derived from an EMBL/GenBank/DDBJ whole genome shotgun (WGS) entry which is preliminary data.</text>
</comment>
<dbReference type="Pfam" id="PF01466">
    <property type="entry name" value="Skp1"/>
    <property type="match status" value="1"/>
</dbReference>
<organism evidence="6 9">
    <name type="scientific">Peronospora belbahrii</name>
    <dbReference type="NCBI Taxonomy" id="622444"/>
    <lineage>
        <taxon>Eukaryota</taxon>
        <taxon>Sar</taxon>
        <taxon>Stramenopiles</taxon>
        <taxon>Oomycota</taxon>
        <taxon>Peronosporomycetes</taxon>
        <taxon>Peronosporales</taxon>
        <taxon>Peronosporaceae</taxon>
        <taxon>Peronospora</taxon>
    </lineage>
</organism>
<accession>A0AAU9KIS7</accession>
<feature type="domain" description="SKP1 component POZ" evidence="5">
    <location>
        <begin position="4"/>
        <end position="65"/>
    </location>
</feature>
<evidence type="ECO:0000256" key="3">
    <source>
        <dbReference type="PIRNR" id="PIRNR028729"/>
    </source>
</evidence>
<dbReference type="Proteomes" id="UP001158986">
    <property type="component" value="Unassembled WGS sequence"/>
</dbReference>
<dbReference type="InterPro" id="IPR001232">
    <property type="entry name" value="SKP1-like"/>
</dbReference>
<dbReference type="CDD" id="cd18322">
    <property type="entry name" value="BTB_POZ_SKP1"/>
    <property type="match status" value="1"/>
</dbReference>
<evidence type="ECO:0000313" key="6">
    <source>
        <dbReference type="EMBL" id="CAH0474231.1"/>
    </source>
</evidence>
<dbReference type="InterPro" id="IPR016073">
    <property type="entry name" value="Skp1_comp_POZ"/>
</dbReference>
<sequence>MTSTIKLVSMDGDAFEVETKAAILSQLVQSLVENEQENDGIQVIPLPNVTTPVLAKVMEFCRHYEDSPMTEIQKPLKSNNIRDLVDGWYDKFIHVSDPKLLFDLILAANYMDIKALLDLSCAKVVCILKTKSPEEVRATFRITEEFTEEEKQQIAEEYKWYEDI</sequence>
<dbReference type="InterPro" id="IPR016072">
    <property type="entry name" value="Skp1_comp_dimer"/>
</dbReference>
<dbReference type="InterPro" id="IPR016897">
    <property type="entry name" value="SKP1"/>
</dbReference>
<dbReference type="SUPFAM" id="SSF54695">
    <property type="entry name" value="POZ domain"/>
    <property type="match status" value="1"/>
</dbReference>
<dbReference type="PIRSF" id="PIRSF028729">
    <property type="entry name" value="E3_ubiquit_lig_SCF_Skp"/>
    <property type="match status" value="1"/>
</dbReference>
<keyword evidence="8" id="KW-1185">Reference proteome</keyword>
<dbReference type="Pfam" id="PF03931">
    <property type="entry name" value="Skp1_POZ"/>
    <property type="match status" value="1"/>
</dbReference>
<comment type="similarity">
    <text evidence="1 3">Belongs to the SKP1 family.</text>
</comment>
<dbReference type="InterPro" id="IPR036296">
    <property type="entry name" value="SKP1-like_dim_sf"/>
</dbReference>
<feature type="domain" description="SKP1 component dimerisation" evidence="4">
    <location>
        <begin position="114"/>
        <end position="160"/>
    </location>
</feature>
<dbReference type="SUPFAM" id="SSF81382">
    <property type="entry name" value="Skp1 dimerisation domain-like"/>
    <property type="match status" value="1"/>
</dbReference>
<dbReference type="PANTHER" id="PTHR11165">
    <property type="entry name" value="SKP1"/>
    <property type="match status" value="1"/>
</dbReference>
<dbReference type="AlphaFoldDB" id="A0AAU9KIS7"/>
<evidence type="ECO:0008006" key="10">
    <source>
        <dbReference type="Google" id="ProtNLM"/>
    </source>
</evidence>
<comment type="pathway">
    <text evidence="3">Protein modification; protein ubiquitination.</text>
</comment>
<reference evidence="6 8" key="1">
    <citation type="submission" date="2021-11" db="EMBL/GenBank/DDBJ databases">
        <authorList>
            <person name="Islam A."/>
            <person name="Islam S."/>
            <person name="Flora M.S."/>
            <person name="Rahman M."/>
            <person name="Ziaur R.M."/>
            <person name="Epstein J.H."/>
            <person name="Hassan M."/>
            <person name="Klassen M."/>
            <person name="Woodard K."/>
            <person name="Webb A."/>
            <person name="Webby R.J."/>
            <person name="El Zowalaty M.E."/>
        </authorList>
    </citation>
    <scope>NUCLEOTIDE SEQUENCE</scope>
    <source>
        <strain evidence="7">Pbs1</strain>
        <strain evidence="6">Pbs3</strain>
    </source>
</reference>
<dbReference type="SMART" id="SM00512">
    <property type="entry name" value="Skp1"/>
    <property type="match status" value="1"/>
</dbReference>
<evidence type="ECO:0000256" key="2">
    <source>
        <dbReference type="ARBA" id="ARBA00022786"/>
    </source>
</evidence>
<gene>
    <name evidence="7" type="ORF">PBS001_LOCUS938</name>
    <name evidence="6" type="ORF">PBS003_LOCUS1092</name>
</gene>